<dbReference type="Gene3D" id="1.20.1250.70">
    <property type="entry name" value="Interleukin-15/Interleukin-21"/>
    <property type="match status" value="1"/>
</dbReference>
<dbReference type="GO" id="GO:0001819">
    <property type="term" value="P:positive regulation of cytokine production"/>
    <property type="evidence" value="ECO:0007669"/>
    <property type="project" value="TreeGrafter"/>
</dbReference>
<keyword evidence="8" id="KW-0812">Transmembrane</keyword>
<name>A0A6P6NA77_CARAU</name>
<dbReference type="GO" id="GO:0005615">
    <property type="term" value="C:extracellular space"/>
    <property type="evidence" value="ECO:0007669"/>
    <property type="project" value="UniProtKB-KW"/>
</dbReference>
<dbReference type="GO" id="GO:0042119">
    <property type="term" value="P:neutrophil activation"/>
    <property type="evidence" value="ECO:0007669"/>
    <property type="project" value="TreeGrafter"/>
</dbReference>
<organism evidence="9 10">
    <name type="scientific">Carassius auratus</name>
    <name type="common">Goldfish</name>
    <dbReference type="NCBI Taxonomy" id="7957"/>
    <lineage>
        <taxon>Eukaryota</taxon>
        <taxon>Metazoa</taxon>
        <taxon>Chordata</taxon>
        <taxon>Craniata</taxon>
        <taxon>Vertebrata</taxon>
        <taxon>Euteleostomi</taxon>
        <taxon>Actinopterygii</taxon>
        <taxon>Neopterygii</taxon>
        <taxon>Teleostei</taxon>
        <taxon>Ostariophysi</taxon>
        <taxon>Cypriniformes</taxon>
        <taxon>Cyprinidae</taxon>
        <taxon>Cyprininae</taxon>
        <taxon>Carassius</taxon>
    </lineage>
</organism>
<keyword evidence="3 7" id="KW-0202">Cytokine</keyword>
<evidence type="ECO:0000256" key="5">
    <source>
        <dbReference type="ARBA" id="ARBA00022729"/>
    </source>
</evidence>
<evidence type="ECO:0000313" key="9">
    <source>
        <dbReference type="Proteomes" id="UP000515129"/>
    </source>
</evidence>
<keyword evidence="9" id="KW-1185">Reference proteome</keyword>
<dbReference type="SUPFAM" id="SSF47266">
    <property type="entry name" value="4-helical cytokines"/>
    <property type="match status" value="1"/>
</dbReference>
<evidence type="ECO:0000256" key="7">
    <source>
        <dbReference type="RuleBase" id="RU003453"/>
    </source>
</evidence>
<comment type="subcellular location">
    <subcellularLocation>
        <location evidence="1">Secreted</location>
    </subcellularLocation>
</comment>
<keyword evidence="8" id="KW-1133">Transmembrane helix</keyword>
<dbReference type="GO" id="GO:0005125">
    <property type="term" value="F:cytokine activity"/>
    <property type="evidence" value="ECO:0007669"/>
    <property type="project" value="UniProtKB-KW"/>
</dbReference>
<reference evidence="10" key="1">
    <citation type="submission" date="2025-08" db="UniProtKB">
        <authorList>
            <consortium name="RefSeq"/>
        </authorList>
    </citation>
    <scope>IDENTIFICATION</scope>
    <source>
        <strain evidence="10">Wakin</strain>
        <tissue evidence="10">Muscle</tissue>
    </source>
</reference>
<accession>A0A6P6NA77</accession>
<evidence type="ECO:0000256" key="6">
    <source>
        <dbReference type="ARBA" id="ARBA00023157"/>
    </source>
</evidence>
<dbReference type="GeneID" id="113076718"/>
<dbReference type="OrthoDB" id="8905762at2759"/>
<dbReference type="RefSeq" id="XP_026105194.1">
    <property type="nucleotide sequence ID" value="XM_026249409.1"/>
</dbReference>
<dbReference type="GO" id="GO:0042102">
    <property type="term" value="P:positive regulation of T cell proliferation"/>
    <property type="evidence" value="ECO:0007669"/>
    <property type="project" value="TreeGrafter"/>
</dbReference>
<sequence length="216" mass="24837">MIYLKEFCMTRTCELYAAVVVGLPTISLSMILMTHFLAFIVGLWNKPAKLKSMRTGRCACNPWCFENHMECPLNSEVWNSILILSCLSALLPVAEGHAPQALRDLQDALNKTRNLFQYSNTSLYTPNTDGIEKCTFKFFDCFLMEMNVLLNDEDPTNDKRPMIEKTLEVYNKNKCSERYPCELEELAPSSNFYEKMEAFIQKQQSLCQDKSTITCD</sequence>
<evidence type="ECO:0000256" key="4">
    <source>
        <dbReference type="ARBA" id="ARBA00022525"/>
    </source>
</evidence>
<feature type="transmembrane region" description="Helical" evidence="8">
    <location>
        <begin position="15"/>
        <end position="44"/>
    </location>
</feature>
<dbReference type="KEGG" id="caua:113076718"/>
<protein>
    <recommendedName>
        <fullName evidence="7">Interleukin</fullName>
    </recommendedName>
</protein>
<dbReference type="InterPro" id="IPR003443">
    <property type="entry name" value="IL-15/IL-21_fam"/>
</dbReference>
<comment type="similarity">
    <text evidence="2 7">Belongs to the IL-15/IL-21 family.</text>
</comment>
<keyword evidence="8" id="KW-0472">Membrane</keyword>
<dbReference type="GO" id="GO:0006955">
    <property type="term" value="P:immune response"/>
    <property type="evidence" value="ECO:0007669"/>
    <property type="project" value="InterPro"/>
</dbReference>
<dbReference type="PANTHER" id="PTHR14356">
    <property type="entry name" value="INTERLEUKIN-15-RELATED"/>
    <property type="match status" value="1"/>
</dbReference>
<gene>
    <name evidence="10" type="primary">LOC113076718</name>
</gene>
<evidence type="ECO:0000256" key="8">
    <source>
        <dbReference type="SAM" id="Phobius"/>
    </source>
</evidence>
<proteinExistence type="inferred from homology"/>
<dbReference type="InterPro" id="IPR009079">
    <property type="entry name" value="4_helix_cytokine-like_core"/>
</dbReference>
<dbReference type="Pfam" id="PF02372">
    <property type="entry name" value="IL15"/>
    <property type="match status" value="1"/>
</dbReference>
<dbReference type="PANTHER" id="PTHR14356:SF3">
    <property type="entry name" value="INTERLEUKIN-15"/>
    <property type="match status" value="1"/>
</dbReference>
<evidence type="ECO:0000256" key="3">
    <source>
        <dbReference type="ARBA" id="ARBA00022514"/>
    </source>
</evidence>
<keyword evidence="4" id="KW-0964">Secreted</keyword>
<dbReference type="Proteomes" id="UP000515129">
    <property type="component" value="Unplaced"/>
</dbReference>
<dbReference type="GO" id="GO:0050778">
    <property type="term" value="P:positive regulation of immune response"/>
    <property type="evidence" value="ECO:0007669"/>
    <property type="project" value="TreeGrafter"/>
</dbReference>
<evidence type="ECO:0000256" key="2">
    <source>
        <dbReference type="ARBA" id="ARBA00006050"/>
    </source>
</evidence>
<dbReference type="GO" id="GO:0005126">
    <property type="term" value="F:cytokine receptor binding"/>
    <property type="evidence" value="ECO:0007669"/>
    <property type="project" value="InterPro"/>
</dbReference>
<keyword evidence="5" id="KW-0732">Signal</keyword>
<evidence type="ECO:0000313" key="10">
    <source>
        <dbReference type="RefSeq" id="XP_026105194.1"/>
    </source>
</evidence>
<evidence type="ECO:0000256" key="1">
    <source>
        <dbReference type="ARBA" id="ARBA00004613"/>
    </source>
</evidence>
<keyword evidence="6" id="KW-1015">Disulfide bond</keyword>
<dbReference type="AlphaFoldDB" id="A0A6P6NA77"/>